<keyword evidence="4" id="KW-1185">Reference proteome</keyword>
<sequence>MDQAKPTNEREAPLRVMGVLIPMAGTMTSFGGMKAAVSSVYNCTMLSDTQVEINTDGSYNVFDENLNCIELNKVENSTRGSVECCQEQAYNFRGYEINSTILSLVGSLVFGFTVGSSVLTSPIIAKLGFRKTGLIGVVFAILALLLTTWSTSFYYWIFTYSVCFGVANNLLYNTGMQMCNKLFPTDFNTAATVIASFGVSLGTSIMTPMTVALTDTYGWRIRNYACCAILLFVAFPAVLLWTQPLEGEELDLAVGKKKSEDDEKDQMVENSEKSKMIHPADKMNLFKSVVFWAWLCGTTAWSLDFVIPLDFAIPFMEENGINRNVAGSVMASLGISELIARVICALTGEQKKISKPMLYIIFSLIGAAACFLPIYGKSTADASETTLSVGLMYTYAIIVGFCAGVLNCLIMACTVDIFGQKRTVEVWGYVNLMLGLGFVGGPPIGAWFTTNIAPDLVYVFYLAIAFFLACAIIMAPIPFKLPSMQPYYADEAELNEKNNNNNSNNNREESAMLKK</sequence>
<feature type="region of interest" description="Disordered" evidence="1">
    <location>
        <begin position="495"/>
        <end position="515"/>
    </location>
</feature>
<gene>
    <name evidence="3" type="ORF">GSOID_T00005994001</name>
</gene>
<feature type="transmembrane region" description="Helical" evidence="2">
    <location>
        <begin position="289"/>
        <end position="313"/>
    </location>
</feature>
<feature type="transmembrane region" description="Helical" evidence="2">
    <location>
        <begin position="101"/>
        <end position="120"/>
    </location>
</feature>
<dbReference type="Proteomes" id="UP000001307">
    <property type="component" value="Unassembled WGS sequence"/>
</dbReference>
<dbReference type="InParanoid" id="E4WTG1"/>
<dbReference type="GO" id="GO:0008028">
    <property type="term" value="F:monocarboxylic acid transmembrane transporter activity"/>
    <property type="evidence" value="ECO:0007669"/>
    <property type="project" value="TreeGrafter"/>
</dbReference>
<feature type="transmembrane region" description="Helical" evidence="2">
    <location>
        <begin position="395"/>
        <end position="419"/>
    </location>
</feature>
<dbReference type="InterPro" id="IPR050327">
    <property type="entry name" value="Proton-linked_MCT"/>
</dbReference>
<reference evidence="3" key="1">
    <citation type="journal article" date="2010" name="Science">
        <title>Plasticity of animal genome architecture unmasked by rapid evolution of a pelagic tunicate.</title>
        <authorList>
            <person name="Denoeud F."/>
            <person name="Henriet S."/>
            <person name="Mungpakdee S."/>
            <person name="Aury J.M."/>
            <person name="Da Silva C."/>
            <person name="Brinkmann H."/>
            <person name="Mikhaleva J."/>
            <person name="Olsen L.C."/>
            <person name="Jubin C."/>
            <person name="Canestro C."/>
            <person name="Bouquet J.M."/>
            <person name="Danks G."/>
            <person name="Poulain J."/>
            <person name="Campsteijn C."/>
            <person name="Adamski M."/>
            <person name="Cross I."/>
            <person name="Yadetie F."/>
            <person name="Muffato M."/>
            <person name="Louis A."/>
            <person name="Butcher S."/>
            <person name="Tsagkogeorga G."/>
            <person name="Konrad A."/>
            <person name="Singh S."/>
            <person name="Jensen M.F."/>
            <person name="Cong E.H."/>
            <person name="Eikeseth-Otteraa H."/>
            <person name="Noel B."/>
            <person name="Anthouard V."/>
            <person name="Porcel B.M."/>
            <person name="Kachouri-Lafond R."/>
            <person name="Nishino A."/>
            <person name="Ugolini M."/>
            <person name="Chourrout P."/>
            <person name="Nishida H."/>
            <person name="Aasland R."/>
            <person name="Huzurbazar S."/>
            <person name="Westhof E."/>
            <person name="Delsuc F."/>
            <person name="Lehrach H."/>
            <person name="Reinhardt R."/>
            <person name="Weissenbach J."/>
            <person name="Roy S.W."/>
            <person name="Artiguenave F."/>
            <person name="Postlethwait J.H."/>
            <person name="Manak J.R."/>
            <person name="Thompson E.M."/>
            <person name="Jaillon O."/>
            <person name="Du Pasquier L."/>
            <person name="Boudinot P."/>
            <person name="Liberles D.A."/>
            <person name="Volff J.N."/>
            <person name="Philippe H."/>
            <person name="Lenhard B."/>
            <person name="Roest Crollius H."/>
            <person name="Wincker P."/>
            <person name="Chourrout D."/>
        </authorList>
    </citation>
    <scope>NUCLEOTIDE SEQUENCE [LARGE SCALE GENOMIC DNA]</scope>
</reference>
<dbReference type="Gene3D" id="1.20.1250.20">
    <property type="entry name" value="MFS general substrate transporter like domains"/>
    <property type="match status" value="1"/>
</dbReference>
<feature type="transmembrane region" description="Helical" evidence="2">
    <location>
        <begin position="456"/>
        <end position="477"/>
    </location>
</feature>
<evidence type="ECO:0000313" key="4">
    <source>
        <dbReference type="Proteomes" id="UP000001307"/>
    </source>
</evidence>
<feature type="transmembrane region" description="Helical" evidence="2">
    <location>
        <begin position="132"/>
        <end position="149"/>
    </location>
</feature>
<evidence type="ECO:0000256" key="2">
    <source>
        <dbReference type="SAM" id="Phobius"/>
    </source>
</evidence>
<evidence type="ECO:0000313" key="3">
    <source>
        <dbReference type="EMBL" id="CBY06920.1"/>
    </source>
</evidence>
<keyword evidence="2" id="KW-0472">Membrane</keyword>
<dbReference type="PANTHER" id="PTHR11360">
    <property type="entry name" value="MONOCARBOXYLATE TRANSPORTER"/>
    <property type="match status" value="1"/>
</dbReference>
<dbReference type="EMBL" id="FN653016">
    <property type="protein sequence ID" value="CBY06920.1"/>
    <property type="molecule type" value="Genomic_DNA"/>
</dbReference>
<feature type="compositionally biased region" description="Basic and acidic residues" evidence="1">
    <location>
        <begin position="506"/>
        <end position="515"/>
    </location>
</feature>
<name>E4WTG1_OIKDI</name>
<dbReference type="InterPro" id="IPR036259">
    <property type="entry name" value="MFS_trans_sf"/>
</dbReference>
<accession>E4WTG1</accession>
<evidence type="ECO:0008006" key="5">
    <source>
        <dbReference type="Google" id="ProtNLM"/>
    </source>
</evidence>
<proteinExistence type="predicted"/>
<keyword evidence="2" id="KW-0812">Transmembrane</keyword>
<dbReference type="AlphaFoldDB" id="E4WTG1"/>
<feature type="transmembrane region" description="Helical" evidence="2">
    <location>
        <begin position="426"/>
        <end position="450"/>
    </location>
</feature>
<organism evidence="3">
    <name type="scientific">Oikopleura dioica</name>
    <name type="common">Tunicate</name>
    <dbReference type="NCBI Taxonomy" id="34765"/>
    <lineage>
        <taxon>Eukaryota</taxon>
        <taxon>Metazoa</taxon>
        <taxon>Chordata</taxon>
        <taxon>Tunicata</taxon>
        <taxon>Appendicularia</taxon>
        <taxon>Copelata</taxon>
        <taxon>Oikopleuridae</taxon>
        <taxon>Oikopleura</taxon>
    </lineage>
</organism>
<feature type="transmembrane region" description="Helical" evidence="2">
    <location>
        <begin position="221"/>
        <end position="241"/>
    </location>
</feature>
<feature type="transmembrane region" description="Helical" evidence="2">
    <location>
        <begin position="187"/>
        <end position="209"/>
    </location>
</feature>
<evidence type="ECO:0000256" key="1">
    <source>
        <dbReference type="SAM" id="MobiDB-lite"/>
    </source>
</evidence>
<dbReference type="OrthoDB" id="10016898at2759"/>
<dbReference type="PANTHER" id="PTHR11360:SF172">
    <property type="entry name" value="MAJOR FACILITATOR SUPERFAMILY (MFS) PROFILE DOMAIN-CONTAINING PROTEIN"/>
    <property type="match status" value="1"/>
</dbReference>
<dbReference type="InterPro" id="IPR011701">
    <property type="entry name" value="MFS"/>
</dbReference>
<feature type="transmembrane region" description="Helical" evidence="2">
    <location>
        <begin position="155"/>
        <end position="175"/>
    </location>
</feature>
<dbReference type="Pfam" id="PF07690">
    <property type="entry name" value="MFS_1"/>
    <property type="match status" value="1"/>
</dbReference>
<feature type="transmembrane region" description="Helical" evidence="2">
    <location>
        <begin position="356"/>
        <end position="375"/>
    </location>
</feature>
<dbReference type="SUPFAM" id="SSF103473">
    <property type="entry name" value="MFS general substrate transporter"/>
    <property type="match status" value="1"/>
</dbReference>
<protein>
    <recommendedName>
        <fullName evidence="5">Major facilitator superfamily (MFS) profile domain-containing protein</fullName>
    </recommendedName>
</protein>
<keyword evidence="2" id="KW-1133">Transmembrane helix</keyword>